<sequence>MAYKKRFRGVSPSPFFESVKEMLTNIIRLQWGYWRVLDLVDYFLHSFQLLHLPKDFTDLPVTVFIIMSQWMKLLGA</sequence>
<gene>
    <name evidence="1" type="ordered locus">Tph_c06210</name>
</gene>
<dbReference type="AlphaFoldDB" id="K4LDI3"/>
<dbReference type="Proteomes" id="UP000000467">
    <property type="component" value="Chromosome"/>
</dbReference>
<name>K4LDI3_THEPS</name>
<protein>
    <submittedName>
        <fullName evidence="1">Uncharacterized protein</fullName>
    </submittedName>
</protein>
<accession>K4LDI3</accession>
<keyword evidence="2" id="KW-1185">Reference proteome</keyword>
<proteinExistence type="predicted"/>
<dbReference type="EMBL" id="CP003732">
    <property type="protein sequence ID" value="AFV10858.1"/>
    <property type="molecule type" value="Genomic_DNA"/>
</dbReference>
<evidence type="ECO:0000313" key="2">
    <source>
        <dbReference type="Proteomes" id="UP000000467"/>
    </source>
</evidence>
<organism evidence="1 2">
    <name type="scientific">Thermacetogenium phaeum (strain ATCC BAA-254 / DSM 26808 / PB)</name>
    <dbReference type="NCBI Taxonomy" id="1089553"/>
    <lineage>
        <taxon>Bacteria</taxon>
        <taxon>Bacillati</taxon>
        <taxon>Bacillota</taxon>
        <taxon>Clostridia</taxon>
        <taxon>Thermoanaerobacterales</taxon>
        <taxon>Thermoanaerobacteraceae</taxon>
        <taxon>Thermacetogenium</taxon>
    </lineage>
</organism>
<reference evidence="1 2" key="1">
    <citation type="journal article" date="2012" name="BMC Genomics">
        <title>Genome-guided analysis of physiological and morphological traits of the fermentative acetate oxidizer Thermacetogenium phaeum.</title>
        <authorList>
            <person name="Oehler D."/>
            <person name="Poehlein A."/>
            <person name="Leimbach A."/>
            <person name="Muller N."/>
            <person name="Daniel R."/>
            <person name="Gottschalk G."/>
            <person name="Schink B."/>
        </authorList>
    </citation>
    <scope>NUCLEOTIDE SEQUENCE [LARGE SCALE GENOMIC DNA]</scope>
    <source>
        <strain evidence="2">ATCC BAA-254 / DSM 26808 / PB</strain>
    </source>
</reference>
<dbReference type="HOGENOM" id="CLU_2653324_0_0_9"/>
<dbReference type="KEGG" id="tpz:Tph_c06210"/>
<evidence type="ECO:0000313" key="1">
    <source>
        <dbReference type="EMBL" id="AFV10858.1"/>
    </source>
</evidence>